<dbReference type="Proteomes" id="UP000009398">
    <property type="component" value="Segment"/>
</dbReference>
<sequence>MDTTLLTVTPVRPIRAMQYNGSNWAQARSFAARYASTEIMLNLKADSDLVANIADGTLTIPKGNYIVAYGKWDLRTYTPEEFTKNFAGQPSGQNDLLNVEMDNDRIVMSIGIEAMRMSIESGQADFSVGGAVHIQDTHIFGLEMVDYLKVEAEDGGTPIHRMLDAVALEALDGGAHGIMVLDEDDLTVDH</sequence>
<organism evidence="1 2">
    <name type="scientific">Vibrio phage vB_VpaS_MAR10</name>
    <dbReference type="NCBI Taxonomy" id="1229755"/>
    <lineage>
        <taxon>Viruses</taxon>
        <taxon>Duplodnaviria</taxon>
        <taxon>Heunggongvirae</taxon>
        <taxon>Uroviricota</taxon>
        <taxon>Caudoviricetes</taxon>
        <taxon>Mardecavirus</taxon>
        <taxon>Mardecavirus MAR10</taxon>
    </lineage>
</organism>
<reference evidence="1 2" key="1">
    <citation type="journal article" date="2012" name="J. Virol.">
        <title>Genome Sequence of Temperate Vibrio parahaemolyticus Bacteriophage vB_VpaS_MAR10.</title>
        <authorList>
            <person name="Alanis Villa A."/>
            <person name="Kropinski A.M."/>
            <person name="Abbasifar R."/>
            <person name="Abbasifar A."/>
            <person name="Griffiths M.W."/>
        </authorList>
    </citation>
    <scope>NUCLEOTIDE SEQUENCE [LARGE SCALE GENOMIC DNA]</scope>
</reference>
<accession>K7R9B7</accession>
<evidence type="ECO:0000313" key="1">
    <source>
        <dbReference type="EMBL" id="AFV81243.1"/>
    </source>
</evidence>
<proteinExistence type="predicted"/>
<name>K7R9B7_9CAUD</name>
<dbReference type="EMBL" id="JX556418">
    <property type="protein sequence ID" value="AFV81243.1"/>
    <property type="molecule type" value="Genomic_DNA"/>
</dbReference>
<protein>
    <submittedName>
        <fullName evidence="1">Uncharacterized protein</fullName>
    </submittedName>
</protein>
<dbReference type="GeneID" id="14181743"/>
<dbReference type="RefSeq" id="YP_007111857.1">
    <property type="nucleotide sequence ID" value="NC_019713.1"/>
</dbReference>
<dbReference type="OrthoDB" id="31079at10239"/>
<dbReference type="KEGG" id="vg:14181743"/>
<evidence type="ECO:0000313" key="2">
    <source>
        <dbReference type="Proteomes" id="UP000009398"/>
    </source>
</evidence>
<keyword evidence="2" id="KW-1185">Reference proteome</keyword>
<gene>
    <name evidence="1" type="ORF">MAR10_011</name>
</gene>